<dbReference type="PATRIC" id="fig|1097667.3.peg.2687"/>
<dbReference type="PANTHER" id="PTHR43300">
    <property type="entry name" value="ACETYLTRANSFERASE"/>
    <property type="match status" value="1"/>
</dbReference>
<proteinExistence type="predicted"/>
<dbReference type="PROSITE" id="PS00101">
    <property type="entry name" value="HEXAPEP_TRANSFERASES"/>
    <property type="match status" value="1"/>
</dbReference>
<evidence type="ECO:0000256" key="1">
    <source>
        <dbReference type="ARBA" id="ARBA00022679"/>
    </source>
</evidence>
<evidence type="ECO:0000256" key="2">
    <source>
        <dbReference type="ARBA" id="ARBA00022737"/>
    </source>
</evidence>
<dbReference type="GO" id="GO:0016740">
    <property type="term" value="F:transferase activity"/>
    <property type="evidence" value="ECO:0007669"/>
    <property type="project" value="UniProtKB-KW"/>
</dbReference>
<dbReference type="CDD" id="cd03349">
    <property type="entry name" value="LbH_XAT"/>
    <property type="match status" value="1"/>
</dbReference>
<sequence>MRPSTTSSHRGPLRARIRAMVPTPLRRVSQLLRGHEIERRADFWDLGERLIMGRYSYGLPHIRHWPEQPPLPVVRVGNFSSISEQVTFFLGSEHPVDRVSTFGFRLVFDQPGAFEDGFPHSRGDIVIGNDVWIGYGARVLSGVTVGDGAVIGGGAVVSKDVRPYAIVVGNPAREVRRRHSDEQIEALLEIRWWDWPDERIVEAIPLLSSSRIDEFIALHRPGQPPAG</sequence>
<dbReference type="PANTHER" id="PTHR43300:SF11">
    <property type="entry name" value="ACETYLTRANSFERASE RV3034C-RELATED"/>
    <property type="match status" value="1"/>
</dbReference>
<dbReference type="SUPFAM" id="SSF51161">
    <property type="entry name" value="Trimeric LpxA-like enzymes"/>
    <property type="match status" value="1"/>
</dbReference>
<dbReference type="InterPro" id="IPR001451">
    <property type="entry name" value="Hexapep"/>
</dbReference>
<evidence type="ECO:0000313" key="3">
    <source>
        <dbReference type="EMBL" id="EHN10430.1"/>
    </source>
</evidence>
<dbReference type="Proteomes" id="UP000005143">
    <property type="component" value="Unassembled WGS sequence"/>
</dbReference>
<dbReference type="Gene3D" id="2.160.10.10">
    <property type="entry name" value="Hexapeptide repeat proteins"/>
    <property type="match status" value="1"/>
</dbReference>
<name>H0E7A5_9ACTN</name>
<keyword evidence="1 3" id="KW-0808">Transferase</keyword>
<keyword evidence="4" id="KW-1185">Reference proteome</keyword>
<dbReference type="AlphaFoldDB" id="H0E7A5"/>
<dbReference type="EMBL" id="AGUD01000221">
    <property type="protein sequence ID" value="EHN10430.1"/>
    <property type="molecule type" value="Genomic_DNA"/>
</dbReference>
<dbReference type="InterPro" id="IPR050179">
    <property type="entry name" value="Trans_hexapeptide_repeat"/>
</dbReference>
<comment type="caution">
    <text evidence="3">The sequence shown here is derived from an EMBL/GenBank/DDBJ whole genome shotgun (WGS) entry which is preliminary data.</text>
</comment>
<accession>H0E7A5</accession>
<reference evidence="3 4" key="1">
    <citation type="journal article" date="2013" name="Biodegradation">
        <title>Quantitative proteomic analysis of ibuprofen-degrading Patulibacter sp. strain I11.</title>
        <authorList>
            <person name="Almeida B."/>
            <person name="Kjeldal H."/>
            <person name="Lolas I."/>
            <person name="Knudsen A.D."/>
            <person name="Carvalho G."/>
            <person name="Nielsen K.L."/>
            <person name="Barreto Crespo M.T."/>
            <person name="Stensballe A."/>
            <person name="Nielsen J.L."/>
        </authorList>
    </citation>
    <scope>NUCLEOTIDE SEQUENCE [LARGE SCALE GENOMIC DNA]</scope>
    <source>
        <strain evidence="3 4">I11</strain>
    </source>
</reference>
<dbReference type="Pfam" id="PF00132">
    <property type="entry name" value="Hexapep"/>
    <property type="match status" value="1"/>
</dbReference>
<organism evidence="3 4">
    <name type="scientific">Patulibacter medicamentivorans</name>
    <dbReference type="NCBI Taxonomy" id="1097667"/>
    <lineage>
        <taxon>Bacteria</taxon>
        <taxon>Bacillati</taxon>
        <taxon>Actinomycetota</taxon>
        <taxon>Thermoleophilia</taxon>
        <taxon>Solirubrobacterales</taxon>
        <taxon>Patulibacteraceae</taxon>
        <taxon>Patulibacter</taxon>
    </lineage>
</organism>
<protein>
    <submittedName>
        <fullName evidence="3">Chloramphenicol acetyltransferase</fullName>
    </submittedName>
</protein>
<keyword evidence="2" id="KW-0677">Repeat</keyword>
<evidence type="ECO:0000313" key="4">
    <source>
        <dbReference type="Proteomes" id="UP000005143"/>
    </source>
</evidence>
<dbReference type="InterPro" id="IPR018357">
    <property type="entry name" value="Hexapep_transf_CS"/>
</dbReference>
<dbReference type="InterPro" id="IPR011004">
    <property type="entry name" value="Trimer_LpxA-like_sf"/>
</dbReference>
<gene>
    <name evidence="3" type="ORF">PAI11_27070</name>
</gene>
<dbReference type="OrthoDB" id="2643438at2"/>